<feature type="transmembrane region" description="Helical" evidence="5">
    <location>
        <begin position="495"/>
        <end position="513"/>
    </location>
</feature>
<dbReference type="InterPro" id="IPR022535">
    <property type="entry name" value="Golgi_pH-regulator_cons_dom"/>
</dbReference>
<dbReference type="AlphaFoldDB" id="A0A9P4J1Z1"/>
<reference evidence="8" key="1">
    <citation type="journal article" date="2020" name="Stud. Mycol.">
        <title>101 Dothideomycetes genomes: a test case for predicting lifestyles and emergence of pathogens.</title>
        <authorList>
            <person name="Haridas S."/>
            <person name="Albert R."/>
            <person name="Binder M."/>
            <person name="Bloem J."/>
            <person name="Labutti K."/>
            <person name="Salamov A."/>
            <person name="Andreopoulos B."/>
            <person name="Baker S."/>
            <person name="Barry K."/>
            <person name="Bills G."/>
            <person name="Bluhm B."/>
            <person name="Cannon C."/>
            <person name="Castanera R."/>
            <person name="Culley D."/>
            <person name="Daum C."/>
            <person name="Ezra D."/>
            <person name="Gonzalez J."/>
            <person name="Henrissat B."/>
            <person name="Kuo A."/>
            <person name="Liang C."/>
            <person name="Lipzen A."/>
            <person name="Lutzoni F."/>
            <person name="Magnuson J."/>
            <person name="Mondo S."/>
            <person name="Nolan M."/>
            <person name="Ohm R."/>
            <person name="Pangilinan J."/>
            <person name="Park H.-J."/>
            <person name="Ramirez L."/>
            <person name="Alfaro M."/>
            <person name="Sun H."/>
            <person name="Tritt A."/>
            <person name="Yoshinaga Y."/>
            <person name="Zwiers L.-H."/>
            <person name="Turgeon B."/>
            <person name="Goodwin S."/>
            <person name="Spatafora J."/>
            <person name="Crous P."/>
            <person name="Grigoriev I."/>
        </authorList>
    </citation>
    <scope>NUCLEOTIDE SEQUENCE</scope>
    <source>
        <strain evidence="8">CBS 260.36</strain>
    </source>
</reference>
<dbReference type="InterPro" id="IPR015672">
    <property type="entry name" value="GPHR/GTG"/>
</dbReference>
<feature type="transmembrane region" description="Helical" evidence="5">
    <location>
        <begin position="410"/>
        <end position="427"/>
    </location>
</feature>
<feature type="transmembrane region" description="Helical" evidence="5">
    <location>
        <begin position="92"/>
        <end position="112"/>
    </location>
</feature>
<feature type="transmembrane region" description="Helical" evidence="5">
    <location>
        <begin position="448"/>
        <end position="467"/>
    </location>
</feature>
<feature type="domain" description="Golgi pH regulator conserved" evidence="7">
    <location>
        <begin position="205"/>
        <end position="270"/>
    </location>
</feature>
<evidence type="ECO:0000256" key="3">
    <source>
        <dbReference type="ARBA" id="ARBA00022989"/>
    </source>
</evidence>
<comment type="caution">
    <text evidence="8">The sequence shown here is derived from an EMBL/GenBank/DDBJ whole genome shotgun (WGS) entry which is preliminary data.</text>
</comment>
<evidence type="ECO:0000313" key="9">
    <source>
        <dbReference type="Proteomes" id="UP000799439"/>
    </source>
</evidence>
<evidence type="ECO:0000256" key="2">
    <source>
        <dbReference type="ARBA" id="ARBA00022692"/>
    </source>
</evidence>
<gene>
    <name evidence="8" type="ORF">K461DRAFT_276702</name>
</gene>
<dbReference type="InterPro" id="IPR025969">
    <property type="entry name" value="ABA_GPCR_dom"/>
</dbReference>
<evidence type="ECO:0000256" key="1">
    <source>
        <dbReference type="ARBA" id="ARBA00004141"/>
    </source>
</evidence>
<feature type="transmembrane region" description="Helical" evidence="5">
    <location>
        <begin position="213"/>
        <end position="234"/>
    </location>
</feature>
<evidence type="ECO:0000259" key="6">
    <source>
        <dbReference type="Pfam" id="PF12430"/>
    </source>
</evidence>
<dbReference type="EMBL" id="ML996084">
    <property type="protein sequence ID" value="KAF2153661.1"/>
    <property type="molecule type" value="Genomic_DNA"/>
</dbReference>
<dbReference type="Pfam" id="PF12430">
    <property type="entry name" value="ABA_GPCR"/>
    <property type="match status" value="1"/>
</dbReference>
<dbReference type="Pfam" id="PF12537">
    <property type="entry name" value="GPHR_N"/>
    <property type="match status" value="1"/>
</dbReference>
<proteinExistence type="predicted"/>
<comment type="subcellular location">
    <subcellularLocation>
        <location evidence="1">Membrane</location>
        <topology evidence="1">Multi-pass membrane protein</topology>
    </subcellularLocation>
</comment>
<feature type="domain" description="Abscisic acid G-protein coupled receptor-like" evidence="6">
    <location>
        <begin position="337"/>
        <end position="516"/>
    </location>
</feature>
<feature type="transmembrane region" description="Helical" evidence="5">
    <location>
        <begin position="161"/>
        <end position="181"/>
    </location>
</feature>
<dbReference type="GO" id="GO:0016020">
    <property type="term" value="C:membrane"/>
    <property type="evidence" value="ECO:0007669"/>
    <property type="project" value="UniProtKB-SubCell"/>
</dbReference>
<feature type="transmembrane region" description="Helical" evidence="5">
    <location>
        <begin position="346"/>
        <end position="363"/>
    </location>
</feature>
<keyword evidence="9" id="KW-1185">Reference proteome</keyword>
<evidence type="ECO:0000313" key="8">
    <source>
        <dbReference type="EMBL" id="KAF2153661.1"/>
    </source>
</evidence>
<evidence type="ECO:0000259" key="7">
    <source>
        <dbReference type="Pfam" id="PF12537"/>
    </source>
</evidence>
<dbReference type="PANTHER" id="PTHR15948:SF0">
    <property type="entry name" value="GOLGI PH REGULATOR A-RELATED"/>
    <property type="match status" value="1"/>
</dbReference>
<feature type="transmembrane region" description="Helical" evidence="5">
    <location>
        <begin position="28"/>
        <end position="45"/>
    </location>
</feature>
<accession>A0A9P4J1Z1</accession>
<dbReference type="PANTHER" id="PTHR15948">
    <property type="entry name" value="G-PROTEIN COUPLED RECEPTOR 89-RELATED"/>
    <property type="match status" value="1"/>
</dbReference>
<feature type="transmembrane region" description="Helical" evidence="5">
    <location>
        <begin position="127"/>
        <end position="149"/>
    </location>
</feature>
<organism evidence="8 9">
    <name type="scientific">Myriangium duriaei CBS 260.36</name>
    <dbReference type="NCBI Taxonomy" id="1168546"/>
    <lineage>
        <taxon>Eukaryota</taxon>
        <taxon>Fungi</taxon>
        <taxon>Dikarya</taxon>
        <taxon>Ascomycota</taxon>
        <taxon>Pezizomycotina</taxon>
        <taxon>Dothideomycetes</taxon>
        <taxon>Dothideomycetidae</taxon>
        <taxon>Myriangiales</taxon>
        <taxon>Myriangiaceae</taxon>
        <taxon>Myriangium</taxon>
    </lineage>
</organism>
<keyword evidence="2 5" id="KW-0812">Transmembrane</keyword>
<dbReference type="Proteomes" id="UP000799439">
    <property type="component" value="Unassembled WGS sequence"/>
</dbReference>
<keyword evidence="3 5" id="KW-1133">Transmembrane helix</keyword>
<sequence>MLPSDDCNECTPAYLKRRFDPLPHSSKVISYFPFVLTFLIVATIVSQKVLPLIATHTGQNKQEYGMLRMSRTSFGLPKWSRIWSVRITARRVAAVACAITIALSAVLVELILCEVSDTIDRTARGSALRITLVSLLGLIIVLVPALEIFSMVNARFKGRDLVKAGLTATVLLAWLASFWYLPNVSLLPDIARGGRMAADGTTGMFLQGCLKRIGIIGIALMAALAGFAAVSSIWQTLGVKKRTVRETDIARKETGLVSVHGMLESKQSRLRALEQRMSQLSPSTQQGFLARVAGSIKGDTDTTEKKALELEIAGLETMASSLETSLASLRSTFDTQQRATTALGKMTNAAGIAFAIYCLYRMATISFSTARRYLQSDQTISSSDPISNLLALLTTHYDATLDQQAWSRQISFAMSGVILLLSFSAVLQTFRLFTRFLPTLLHSAQTSLPLIVSQIAGTYVISSALLLRSNLPPEVSGVITEALGSPLDASFAQSWFEGWFLAAAGVTVLGILISRKVVSHDWDDWDDGGDLEMGKLS</sequence>
<protein>
    <recommendedName>
        <fullName evidence="10">Abscisic acid G-protein coupled receptor-like domain-containing protein</fullName>
    </recommendedName>
</protein>
<evidence type="ECO:0000256" key="4">
    <source>
        <dbReference type="ARBA" id="ARBA00023136"/>
    </source>
</evidence>
<evidence type="ECO:0008006" key="10">
    <source>
        <dbReference type="Google" id="ProtNLM"/>
    </source>
</evidence>
<dbReference type="OrthoDB" id="264392at2759"/>
<evidence type="ECO:0000256" key="5">
    <source>
        <dbReference type="SAM" id="Phobius"/>
    </source>
</evidence>
<name>A0A9P4J1Z1_9PEZI</name>
<keyword evidence="4 5" id="KW-0472">Membrane</keyword>